<organism evidence="2 3">
    <name type="scientific">Kalanchoe fedtschenkoi</name>
    <name type="common">Lavender scallops</name>
    <name type="synonym">South American air plant</name>
    <dbReference type="NCBI Taxonomy" id="63787"/>
    <lineage>
        <taxon>Eukaryota</taxon>
        <taxon>Viridiplantae</taxon>
        <taxon>Streptophyta</taxon>
        <taxon>Embryophyta</taxon>
        <taxon>Tracheophyta</taxon>
        <taxon>Spermatophyta</taxon>
        <taxon>Magnoliopsida</taxon>
        <taxon>eudicotyledons</taxon>
        <taxon>Gunneridae</taxon>
        <taxon>Pentapetalae</taxon>
        <taxon>Saxifragales</taxon>
        <taxon>Crassulaceae</taxon>
        <taxon>Kalanchoe</taxon>
    </lineage>
</organism>
<dbReference type="AlphaFoldDB" id="A0A7N0V2N4"/>
<keyword evidence="1" id="KW-0472">Membrane</keyword>
<keyword evidence="3" id="KW-1185">Reference proteome</keyword>
<proteinExistence type="predicted"/>
<keyword evidence="1" id="KW-1133">Transmembrane helix</keyword>
<accession>A0A7N0V2N4</accession>
<dbReference type="EnsemblPlants" id="Kaladp0098s0002.1.v1.1">
    <property type="protein sequence ID" value="Kaladp0098s0002.1.v1.1.CDS.1"/>
    <property type="gene ID" value="Kaladp0098s0002.v1.1"/>
</dbReference>
<dbReference type="Gramene" id="Kaladp0098s0002.1.v1.1">
    <property type="protein sequence ID" value="Kaladp0098s0002.1.v1.1.CDS.1"/>
    <property type="gene ID" value="Kaladp0098s0002.v1.1"/>
</dbReference>
<sequence length="112" mass="11798">MSPPRTLHNTSKHLLFLLPSKTLALHFLSVKRMMMIIGGTAAATYLYGSMLMSSEVWLFLASSSLANFAAAGRILVHKNSMEGKAAAASWVATCEHCDLGGEGVAEAKGAGS</sequence>
<dbReference type="Proteomes" id="UP000594263">
    <property type="component" value="Unplaced"/>
</dbReference>
<evidence type="ECO:0000256" key="1">
    <source>
        <dbReference type="SAM" id="Phobius"/>
    </source>
</evidence>
<protein>
    <submittedName>
        <fullName evidence="2">Uncharacterized protein</fullName>
    </submittedName>
</protein>
<name>A0A7N0V2N4_KALFE</name>
<feature type="transmembrane region" description="Helical" evidence="1">
    <location>
        <begin position="33"/>
        <end position="50"/>
    </location>
</feature>
<evidence type="ECO:0000313" key="3">
    <source>
        <dbReference type="Proteomes" id="UP000594263"/>
    </source>
</evidence>
<keyword evidence="1" id="KW-0812">Transmembrane</keyword>
<evidence type="ECO:0000313" key="2">
    <source>
        <dbReference type="EnsemblPlants" id="Kaladp0098s0002.1.v1.1.CDS.1"/>
    </source>
</evidence>
<reference evidence="2" key="1">
    <citation type="submission" date="2021-01" db="UniProtKB">
        <authorList>
            <consortium name="EnsemblPlants"/>
        </authorList>
    </citation>
    <scope>IDENTIFICATION</scope>
</reference>